<reference evidence="3 4" key="1">
    <citation type="submission" date="2017-07" db="EMBL/GenBank/DDBJ databases">
        <title>Elstera cyanobacteriorum sp. nov., a novel bacterium isolated from cyanobacterial aggregates in a eutrophic lake.</title>
        <authorList>
            <person name="Cai H."/>
        </authorList>
    </citation>
    <scope>NUCLEOTIDE SEQUENCE [LARGE SCALE GENOMIC DNA]</scope>
    <source>
        <strain evidence="3 4">TH019</strain>
    </source>
</reference>
<dbReference type="PANTHER" id="PTHR36577:SF3">
    <property type="entry name" value="DUF521 DOMAIN PROTEIN (AFU_ORTHOLOGUE AFUA_6G00490)"/>
    <property type="match status" value="1"/>
</dbReference>
<keyword evidence="1" id="KW-0456">Lyase</keyword>
<proteinExistence type="predicted"/>
<gene>
    <name evidence="3" type="ORF">CHR90_03340</name>
</gene>
<dbReference type="InterPro" id="IPR002840">
    <property type="entry name" value="PMDh-S-like_dom"/>
</dbReference>
<dbReference type="GO" id="GO:0016829">
    <property type="term" value="F:lyase activity"/>
    <property type="evidence" value="ECO:0007669"/>
    <property type="project" value="UniProtKB-KW"/>
</dbReference>
<dbReference type="Pfam" id="PF01989">
    <property type="entry name" value="AcnX_swivel_put"/>
    <property type="match status" value="1"/>
</dbReference>
<name>A0A255XXL8_9PROT</name>
<dbReference type="RefSeq" id="WP_094407562.1">
    <property type="nucleotide sequence ID" value="NZ_BMJZ01000007.1"/>
</dbReference>
<sequence>MIRPGRAYADGQAEGAALVLTEALSFWGGIDSATGTIIDRSHPQVGESVAGKILVMPGARGSSSSSSVLAECLRLGTGPLGILLARPDPILTVAALVARSLYGIACPILVAEIAGIATGDRLRLQANQGGGHAEILPAH</sequence>
<evidence type="ECO:0000256" key="1">
    <source>
        <dbReference type="ARBA" id="ARBA00023239"/>
    </source>
</evidence>
<evidence type="ECO:0000259" key="2">
    <source>
        <dbReference type="Pfam" id="PF01989"/>
    </source>
</evidence>
<dbReference type="OrthoDB" id="9815264at2"/>
<dbReference type="AlphaFoldDB" id="A0A255XXL8"/>
<keyword evidence="4" id="KW-1185">Reference proteome</keyword>
<dbReference type="Gene3D" id="3.50.30.10">
    <property type="entry name" value="Phosphohistidine domain"/>
    <property type="match status" value="1"/>
</dbReference>
<organism evidence="3 4">
    <name type="scientific">Elstera cyanobacteriorum</name>
    <dbReference type="NCBI Taxonomy" id="2022747"/>
    <lineage>
        <taxon>Bacteria</taxon>
        <taxon>Pseudomonadati</taxon>
        <taxon>Pseudomonadota</taxon>
        <taxon>Alphaproteobacteria</taxon>
        <taxon>Rhodospirillales</taxon>
        <taxon>Rhodospirillaceae</taxon>
        <taxon>Elstera</taxon>
    </lineage>
</organism>
<protein>
    <recommendedName>
        <fullName evidence="2">Phosphomevalonate dehydratase small subunit-like domain-containing protein</fullName>
    </recommendedName>
</protein>
<dbReference type="SUPFAM" id="SSF52016">
    <property type="entry name" value="LeuD/IlvD-like"/>
    <property type="match status" value="1"/>
</dbReference>
<dbReference type="Proteomes" id="UP000216361">
    <property type="component" value="Unassembled WGS sequence"/>
</dbReference>
<evidence type="ECO:0000313" key="4">
    <source>
        <dbReference type="Proteomes" id="UP000216361"/>
    </source>
</evidence>
<dbReference type="EMBL" id="NOXS01000025">
    <property type="protein sequence ID" value="OYQ20980.1"/>
    <property type="molecule type" value="Genomic_DNA"/>
</dbReference>
<feature type="domain" description="Phosphomevalonate dehydratase small subunit-like" evidence="2">
    <location>
        <begin position="24"/>
        <end position="98"/>
    </location>
</feature>
<accession>A0A255XXL8</accession>
<dbReference type="PANTHER" id="PTHR36577">
    <property type="entry name" value="DUF521 DOMAIN PROTEIN (AFU_ORTHOLOGUE AFUA_6G00490)"/>
    <property type="match status" value="1"/>
</dbReference>
<comment type="caution">
    <text evidence="3">The sequence shown here is derived from an EMBL/GenBank/DDBJ whole genome shotgun (WGS) entry which is preliminary data.</text>
</comment>
<evidence type="ECO:0000313" key="3">
    <source>
        <dbReference type="EMBL" id="OYQ20980.1"/>
    </source>
</evidence>